<dbReference type="InterPro" id="IPR006895">
    <property type="entry name" value="Znf_Sec23_Sec24"/>
</dbReference>
<dbReference type="InterPro" id="IPR029006">
    <property type="entry name" value="ADF-H/Gelsolin-like_dom_sf"/>
</dbReference>
<dbReference type="SUPFAM" id="SSF82754">
    <property type="entry name" value="C-terminal, gelsolin-like domain of Sec23/24"/>
    <property type="match status" value="1"/>
</dbReference>
<feature type="chain" id="PRO_5008077923" description="Protein transporter SEC24" evidence="5">
    <location>
        <begin position="27"/>
        <end position="1132"/>
    </location>
</feature>
<feature type="compositionally biased region" description="Polar residues" evidence="4">
    <location>
        <begin position="207"/>
        <end position="229"/>
    </location>
</feature>
<evidence type="ECO:0000259" key="10">
    <source>
        <dbReference type="Pfam" id="PF08033"/>
    </source>
</evidence>
<dbReference type="Gene3D" id="2.60.40.1670">
    <property type="entry name" value="beta-sandwich domain of Sec23/24"/>
    <property type="match status" value="1"/>
</dbReference>
<reference evidence="11 12" key="1">
    <citation type="submission" date="2006-10" db="EMBL/GenBank/DDBJ databases">
        <title>The Genome Sequence of Batrachochytrium dendrobatidis JEL423.</title>
        <authorList>
            <consortium name="The Broad Institute Genome Sequencing Platform"/>
            <person name="Birren B."/>
            <person name="Lander E."/>
            <person name="Galagan J."/>
            <person name="Cuomo C."/>
            <person name="Devon K."/>
            <person name="Jaffe D."/>
            <person name="Butler J."/>
            <person name="Alvarez P."/>
            <person name="Gnerre S."/>
            <person name="Grabherr M."/>
            <person name="Kleber M."/>
            <person name="Mauceli E."/>
            <person name="Brockman W."/>
            <person name="Young S."/>
            <person name="LaButti K."/>
            <person name="Sykes S."/>
            <person name="DeCaprio D."/>
            <person name="Crawford M."/>
            <person name="Koehrsen M."/>
            <person name="Engels R."/>
            <person name="Montgomery P."/>
            <person name="Pearson M."/>
            <person name="Howarth C."/>
            <person name="Larson L."/>
            <person name="White J."/>
            <person name="O'Leary S."/>
            <person name="Kodira C."/>
            <person name="Zeng Q."/>
            <person name="Yandava C."/>
            <person name="Alvarado L."/>
            <person name="Longcore J."/>
            <person name="James T."/>
        </authorList>
    </citation>
    <scope>NUCLEOTIDE SEQUENCE [LARGE SCALE GENOMIC DNA]</scope>
    <source>
        <strain evidence="11 12">JEL423</strain>
    </source>
</reference>
<dbReference type="eggNOG" id="KOG1984">
    <property type="taxonomic scope" value="Eukaryota"/>
</dbReference>
<dbReference type="InterPro" id="IPR036174">
    <property type="entry name" value="Znf_Sec23_Sec24_sf"/>
</dbReference>
<keyword evidence="5" id="KW-0732">Signal</keyword>
<dbReference type="GO" id="GO:0006886">
    <property type="term" value="P:intracellular protein transport"/>
    <property type="evidence" value="ECO:0007669"/>
    <property type="project" value="InterPro"/>
</dbReference>
<dbReference type="GO" id="GO:0000149">
    <property type="term" value="F:SNARE binding"/>
    <property type="evidence" value="ECO:0007669"/>
    <property type="project" value="TreeGrafter"/>
</dbReference>
<dbReference type="Pfam" id="PF00626">
    <property type="entry name" value="Gelsolin"/>
    <property type="match status" value="1"/>
</dbReference>
<dbReference type="VEuPathDB" id="FungiDB:BDEG_26339"/>
<feature type="domain" description="Sec23/Sec24 helical" evidence="9">
    <location>
        <begin position="870"/>
        <end position="970"/>
    </location>
</feature>
<sequence>MLKVRLLSLLRLLILLFLVLLQICQTRPKLSSQQSCFSTATVETPLLPMVVLPNMSGMPMNPQQQGPQQHLQGMSGNRSAQGSPSRPPQQIQQSQSTPQVRPLYGQSAQGQQPRPAFTSPTPAGPLMNNAMSTHMGQSQTSMQNGQRPMMSTPSMPQPYRPPQQATSPADLSAGQQPSPGVDELNQQFGSMGVASRASRSKRVYPGMQQSSPLQDQFPATQSQPGFPSNQQPGMASPQQFQQQPGAIPPQQFQQQPGMVPPQQFQQQPGMVPPQQFQQQPGMVPPQQFQQQPGAIPPQQFQQQPGAIPPQQFQQQPGMFQQQPPATNFQQNFTPGQPPIPQQPMSSMQLPQQKHRINPDQIPSPVALHEADQNQYMSTPYMTMSRTVPPLAASKFTVFDNGNCSPRFIRSTIYNIPITEDLISTSKLPFGVIVQPLADLEPTDTPVPLVDFGINGPVRCSRCKGYINPFFQFVHGGRKFVCNLCSFESEVPTQYFENLDMSGRRIDISQRPELLYGSCEFTVTPEYCARPTKSVSYFFAIDVSYNAVRSGMLAACASALKQFLYSSQRPMPNGSTVGFITFDKAVHFYSLKPNLEQFQMMIVGDIDEMFVPLSEGLLVDPIESKTVIINFLDSLPQIFANTTITEPVLGAACQAAFSALKQYGGKLSIFQTALPTFGPGALKNREDVKILGTDKERQLYESQEYFWKKLAQDCTTNGIGVDTYLFPNAYIDVATVGMLSAVTSGDTYLYMNFDANKDGEKFINDMQRALFRSYGFDALLRVRVSDGLKVTDYYGNFYMKNSTDIELAGIDSLKAFGVVLKHDGKLDEKQDAHIQAALLYTTSDGQRRVRVHNLSLPTTSQLTNVFRFAEMDTSVNFFAREAIQNAFNSPLKTLRDQISARCVKILASYRSNISTQSSPGQLILPESYKLYPLYALSLLKSRALRGGKIIPSDLRVSSMRLLNSIGVTESVAYMYPNMYDFTEPATNVGQLNESGIMVLPPIVRVSFERMNTQGFYIIENGRHMFLWIGREAPSHKLQALFGVDAIQQVDATSRRIPQVNTTPSQQLNTVLEFLRQRRARYMQLTIVRHGMDPISEARMSNLLIEDANLDNLSYVDYLVLTHKNVQGETAHGK</sequence>
<dbReference type="InterPro" id="IPR006896">
    <property type="entry name" value="Sec23/24_trunk_dom"/>
</dbReference>
<evidence type="ECO:0000259" key="7">
    <source>
        <dbReference type="Pfam" id="PF04810"/>
    </source>
</evidence>
<dbReference type="STRING" id="403673.A0A177WSS7"/>
<dbReference type="AlphaFoldDB" id="A0A177WSS7"/>
<feature type="domain" description="Sec23/Sec24 beta-sandwich" evidence="10">
    <location>
        <begin position="774"/>
        <end position="858"/>
    </location>
</feature>
<feature type="compositionally biased region" description="Polar residues" evidence="4">
    <location>
        <begin position="163"/>
        <end position="189"/>
    </location>
</feature>
<dbReference type="Gene3D" id="1.20.120.730">
    <property type="entry name" value="Sec23/Sec24 helical domain"/>
    <property type="match status" value="1"/>
</dbReference>
<dbReference type="SUPFAM" id="SSF82919">
    <property type="entry name" value="Zn-finger domain of Sec23/24"/>
    <property type="match status" value="1"/>
</dbReference>
<evidence type="ECO:0000259" key="8">
    <source>
        <dbReference type="Pfam" id="PF04811"/>
    </source>
</evidence>
<proteinExistence type="inferred from homology"/>
<dbReference type="SUPFAM" id="SSF81811">
    <property type="entry name" value="Helical domain of Sec23/24"/>
    <property type="match status" value="1"/>
</dbReference>
<dbReference type="InterPro" id="IPR036465">
    <property type="entry name" value="vWFA_dom_sf"/>
</dbReference>
<dbReference type="Gene3D" id="3.40.50.410">
    <property type="entry name" value="von Willebrand factor, type A domain"/>
    <property type="match status" value="1"/>
</dbReference>
<dbReference type="InterPro" id="IPR006900">
    <property type="entry name" value="Sec23/24_helical_dom"/>
</dbReference>
<evidence type="ECO:0000313" key="11">
    <source>
        <dbReference type="EMBL" id="OAJ42952.1"/>
    </source>
</evidence>
<dbReference type="InterPro" id="IPR050550">
    <property type="entry name" value="SEC23_SEC24_subfamily"/>
</dbReference>
<protein>
    <recommendedName>
        <fullName evidence="13">Protein transporter SEC24</fullName>
    </recommendedName>
</protein>
<comment type="similarity">
    <text evidence="1">Belongs to the SEC23/SEC24 family. SEC24 subfamily.</text>
</comment>
<evidence type="ECO:0000256" key="5">
    <source>
        <dbReference type="SAM" id="SignalP"/>
    </source>
</evidence>
<dbReference type="Proteomes" id="UP000077115">
    <property type="component" value="Unassembled WGS sequence"/>
</dbReference>
<dbReference type="GO" id="GO:0090110">
    <property type="term" value="P:COPII-coated vesicle cargo loading"/>
    <property type="evidence" value="ECO:0007669"/>
    <property type="project" value="TreeGrafter"/>
</dbReference>
<dbReference type="SUPFAM" id="SSF53300">
    <property type="entry name" value="vWA-like"/>
    <property type="match status" value="1"/>
</dbReference>
<dbReference type="GO" id="GO:0008270">
    <property type="term" value="F:zinc ion binding"/>
    <property type="evidence" value="ECO:0007669"/>
    <property type="project" value="InterPro"/>
</dbReference>
<dbReference type="PANTHER" id="PTHR13803">
    <property type="entry name" value="SEC24-RELATED PROTEIN"/>
    <property type="match status" value="1"/>
</dbReference>
<gene>
    <name evidence="11" type="ORF">BDEG_26339</name>
</gene>
<accession>A0A177WSS7</accession>
<feature type="domain" description="Sec23/Sec24 trunk" evidence="8">
    <location>
        <begin position="534"/>
        <end position="768"/>
    </location>
</feature>
<dbReference type="Gene3D" id="3.40.20.10">
    <property type="entry name" value="Severin"/>
    <property type="match status" value="1"/>
</dbReference>
<feature type="domain" description="Gelsolin-like" evidence="6">
    <location>
        <begin position="997"/>
        <end position="1062"/>
    </location>
</feature>
<dbReference type="PANTHER" id="PTHR13803:SF4">
    <property type="entry name" value="SECRETORY 24CD, ISOFORM C"/>
    <property type="match status" value="1"/>
</dbReference>
<evidence type="ECO:0000256" key="3">
    <source>
        <dbReference type="ARBA" id="ARBA00022927"/>
    </source>
</evidence>
<dbReference type="CDD" id="cd01479">
    <property type="entry name" value="Sec24-like"/>
    <property type="match status" value="1"/>
</dbReference>
<dbReference type="GO" id="GO:0030127">
    <property type="term" value="C:COPII vesicle coat"/>
    <property type="evidence" value="ECO:0007669"/>
    <property type="project" value="InterPro"/>
</dbReference>
<feature type="compositionally biased region" description="Low complexity" evidence="4">
    <location>
        <begin position="342"/>
        <end position="351"/>
    </location>
</feature>
<dbReference type="Pfam" id="PF08033">
    <property type="entry name" value="Sec23_BS"/>
    <property type="match status" value="1"/>
</dbReference>
<dbReference type="Pfam" id="PF04815">
    <property type="entry name" value="Sec23_helical"/>
    <property type="match status" value="1"/>
</dbReference>
<keyword evidence="2" id="KW-0813">Transport</keyword>
<dbReference type="Pfam" id="PF04810">
    <property type="entry name" value="zf-Sec23_Sec24"/>
    <property type="match status" value="1"/>
</dbReference>
<dbReference type="EMBL" id="DS022308">
    <property type="protein sequence ID" value="OAJ42952.1"/>
    <property type="molecule type" value="Genomic_DNA"/>
</dbReference>
<feature type="region of interest" description="Disordered" evidence="4">
    <location>
        <begin position="53"/>
        <end position="362"/>
    </location>
</feature>
<feature type="compositionally biased region" description="Low complexity" evidence="4">
    <location>
        <begin position="57"/>
        <end position="74"/>
    </location>
</feature>
<dbReference type="SUPFAM" id="SSF81995">
    <property type="entry name" value="beta-sandwich domain of Sec23/24"/>
    <property type="match status" value="1"/>
</dbReference>
<name>A0A177WSS7_BATDL</name>
<dbReference type="Gene3D" id="2.30.30.380">
    <property type="entry name" value="Zn-finger domain of Sec23/24"/>
    <property type="match status" value="1"/>
</dbReference>
<dbReference type="InterPro" id="IPR036175">
    <property type="entry name" value="Sec23/24_helical_dom_sf"/>
</dbReference>
<feature type="compositionally biased region" description="Low complexity" evidence="4">
    <location>
        <begin position="81"/>
        <end position="99"/>
    </location>
</feature>
<keyword evidence="3" id="KW-0653">Protein transport</keyword>
<dbReference type="OrthoDB" id="49016at2759"/>
<evidence type="ECO:0008006" key="13">
    <source>
        <dbReference type="Google" id="ProtNLM"/>
    </source>
</evidence>
<dbReference type="InterPro" id="IPR007123">
    <property type="entry name" value="Gelsolin-like_dom"/>
</dbReference>
<dbReference type="InterPro" id="IPR012990">
    <property type="entry name" value="Beta-sandwich_Sec23_24"/>
</dbReference>
<evidence type="ECO:0000259" key="6">
    <source>
        <dbReference type="Pfam" id="PF00626"/>
    </source>
</evidence>
<feature type="compositionally biased region" description="Polar residues" evidence="4">
    <location>
        <begin position="129"/>
        <end position="154"/>
    </location>
</feature>
<dbReference type="InterPro" id="IPR041742">
    <property type="entry name" value="Sec24-like_trunk_dom"/>
</dbReference>
<dbReference type="GO" id="GO:0070971">
    <property type="term" value="C:endoplasmic reticulum exit site"/>
    <property type="evidence" value="ECO:0007669"/>
    <property type="project" value="TreeGrafter"/>
</dbReference>
<evidence type="ECO:0000313" key="12">
    <source>
        <dbReference type="Proteomes" id="UP000077115"/>
    </source>
</evidence>
<dbReference type="Pfam" id="PF04811">
    <property type="entry name" value="Sec23_trunk"/>
    <property type="match status" value="1"/>
</dbReference>
<evidence type="ECO:0000256" key="4">
    <source>
        <dbReference type="SAM" id="MobiDB-lite"/>
    </source>
</evidence>
<feature type="domain" description="Zinc finger Sec23/Sec24-type" evidence="7">
    <location>
        <begin position="456"/>
        <end position="494"/>
    </location>
</feature>
<evidence type="ECO:0000256" key="2">
    <source>
        <dbReference type="ARBA" id="ARBA00022448"/>
    </source>
</evidence>
<dbReference type="InterPro" id="IPR036180">
    <property type="entry name" value="Gelsolin-like_dom_sf"/>
</dbReference>
<evidence type="ECO:0000259" key="9">
    <source>
        <dbReference type="Pfam" id="PF04815"/>
    </source>
</evidence>
<organism evidence="11 12">
    <name type="scientific">Batrachochytrium dendrobatidis (strain JEL423)</name>
    <dbReference type="NCBI Taxonomy" id="403673"/>
    <lineage>
        <taxon>Eukaryota</taxon>
        <taxon>Fungi</taxon>
        <taxon>Fungi incertae sedis</taxon>
        <taxon>Chytridiomycota</taxon>
        <taxon>Chytridiomycota incertae sedis</taxon>
        <taxon>Chytridiomycetes</taxon>
        <taxon>Rhizophydiales</taxon>
        <taxon>Rhizophydiales incertae sedis</taxon>
        <taxon>Batrachochytrium</taxon>
    </lineage>
</organism>
<reference evidence="11 12" key="2">
    <citation type="submission" date="2016-05" db="EMBL/GenBank/DDBJ databases">
        <title>Lineage-specific infection strategies underlie the spectrum of fungal disease in amphibians.</title>
        <authorList>
            <person name="Cuomo C.A."/>
            <person name="Farrer R.A."/>
            <person name="James T."/>
            <person name="Longcore J."/>
            <person name="Birren B."/>
        </authorList>
    </citation>
    <scope>NUCLEOTIDE SEQUENCE [LARGE SCALE GENOMIC DNA]</scope>
    <source>
        <strain evidence="11 12">JEL423</strain>
    </source>
</reference>
<feature type="compositionally biased region" description="Low complexity" evidence="4">
    <location>
        <begin position="230"/>
        <end position="325"/>
    </location>
</feature>
<evidence type="ECO:0000256" key="1">
    <source>
        <dbReference type="ARBA" id="ARBA00008334"/>
    </source>
</evidence>
<feature type="signal peptide" evidence="5">
    <location>
        <begin position="1"/>
        <end position="26"/>
    </location>
</feature>